<dbReference type="PANTHER" id="PTHR34599">
    <property type="entry name" value="PEROXIDASE-RELATED"/>
    <property type="match status" value="1"/>
</dbReference>
<dbReference type="InterPro" id="IPR052559">
    <property type="entry name" value="V-haloperoxidase"/>
</dbReference>
<protein>
    <submittedName>
        <fullName evidence="1">Uncharacterized protein</fullName>
    </submittedName>
</protein>
<dbReference type="CDD" id="cd03398">
    <property type="entry name" value="PAP2_haloperoxidase"/>
    <property type="match status" value="1"/>
</dbReference>
<comment type="caution">
    <text evidence="1">The sequence shown here is derived from an EMBL/GenBank/DDBJ whole genome shotgun (WGS) entry which is preliminary data.</text>
</comment>
<gene>
    <name evidence="1" type="ORF">DKG77_10945</name>
</gene>
<reference evidence="1 2" key="1">
    <citation type="submission" date="2018-05" db="EMBL/GenBank/DDBJ databases">
        <title>Complete genome sequence of Flagellimonas aquimarina ECD12 isolated from seaweed Ecklonia cava.</title>
        <authorList>
            <person name="Choi S."/>
            <person name="Seong C."/>
        </authorList>
    </citation>
    <scope>NUCLEOTIDE SEQUENCE [LARGE SCALE GENOMIC DNA]</scope>
    <source>
        <strain evidence="1 2">ECD12</strain>
    </source>
</reference>
<dbReference type="SUPFAM" id="SSF48317">
    <property type="entry name" value="Acid phosphatase/Vanadium-dependent haloperoxidase"/>
    <property type="match status" value="1"/>
</dbReference>
<keyword evidence="2" id="KW-1185">Reference proteome</keyword>
<dbReference type="EMBL" id="QGEG01000002">
    <property type="protein sequence ID" value="PWL38755.1"/>
    <property type="molecule type" value="Genomic_DNA"/>
</dbReference>
<dbReference type="Gene3D" id="1.10.606.20">
    <property type="match status" value="1"/>
</dbReference>
<evidence type="ECO:0000313" key="1">
    <source>
        <dbReference type="EMBL" id="PWL38755.1"/>
    </source>
</evidence>
<proteinExistence type="predicted"/>
<sequence length="440" mass="49576">MGHMYRPSKTLFLIIILLLESCLTEKENKTNYSGEIVSVWNKKVIDFAIAEDGLFTLKGVRTTSMMHVAMHDALNAIVPKYSHYAYKEGGADANPMAAVAQAAYEVAVNEFPDQKKELDGMLDYWLSMVREGGSKNQGIRIGKASATAILKMRNNDTWNEQSEYMWHPMAPGVYAEFNEHSGTPEGFIFGAGWSKAKPFLLKSSDHFRSPPPPEINSDSYTQAFNEVKEVGATLSSTRTQDQTHFAMWWKEFIEISLNRLAGDLVQKEQIDLWTATRSFALLNMTIYDAYVCVFDNKFYYNHWRPYTAIRWAANDGNPDTVPDTTWNTLHNHTYPFPSYPSAHGTGSGSGMTVLAKTLGFDDDYSFIMTVPEVESSGPMSDKVKMDPPQRSFKSFSEAGLEGAMSRLYLGIHFRYDSEEGNKLGVKIGEYACQNFLKPLE</sequence>
<dbReference type="AlphaFoldDB" id="A0A316L1A0"/>
<dbReference type="PANTHER" id="PTHR34599:SF1">
    <property type="entry name" value="PHOSPHATIDIC ACID PHOSPHATASE TYPE 2_HALOPEROXIDASE DOMAIN-CONTAINING PROTEIN"/>
    <property type="match status" value="1"/>
</dbReference>
<dbReference type="InterPro" id="IPR036938">
    <property type="entry name" value="PAP2/HPO_sf"/>
</dbReference>
<dbReference type="RefSeq" id="WP_109662937.1">
    <property type="nucleotide sequence ID" value="NZ_QGEG01000002.1"/>
</dbReference>
<dbReference type="Proteomes" id="UP000245762">
    <property type="component" value="Unassembled WGS sequence"/>
</dbReference>
<accession>A0A316L1A0</accession>
<organism evidence="1 2">
    <name type="scientific">Flagellimonas aquimarina</name>
    <dbReference type="NCBI Taxonomy" id="2201895"/>
    <lineage>
        <taxon>Bacteria</taxon>
        <taxon>Pseudomonadati</taxon>
        <taxon>Bacteroidota</taxon>
        <taxon>Flavobacteriia</taxon>
        <taxon>Flavobacteriales</taxon>
        <taxon>Flavobacteriaceae</taxon>
        <taxon>Flagellimonas</taxon>
    </lineage>
</organism>
<evidence type="ECO:0000313" key="2">
    <source>
        <dbReference type="Proteomes" id="UP000245762"/>
    </source>
</evidence>
<name>A0A316L1A0_9FLAO</name>
<dbReference type="OrthoDB" id="7793240at2"/>